<dbReference type="GO" id="GO:0035438">
    <property type="term" value="F:cyclic-di-GMP binding"/>
    <property type="evidence" value="ECO:0007669"/>
    <property type="project" value="InterPro"/>
</dbReference>
<dbReference type="RefSeq" id="WP_112712752.1">
    <property type="nucleotide sequence ID" value="NZ_LS483250.1"/>
</dbReference>
<name>A0A330LJD0_9GAMM</name>
<sequence length="122" mass="13954">MNNKRQFQRVLFNHDASLTCNGHQWSTNVIDLSLRGLSCTKPKNVTFEINQLMTLSIQLAQDQVIIMEAVLIHNEEGVLGMRCTRIDINSISELRRLVQLNLADEALLQRDIEHLALSLPKF</sequence>
<evidence type="ECO:0000259" key="2">
    <source>
        <dbReference type="Pfam" id="PF07238"/>
    </source>
</evidence>
<proteinExistence type="predicted"/>
<protein>
    <recommendedName>
        <fullName evidence="1">Cyclic diguanosine monophosphate-binding protein</fullName>
        <shortName evidence="1">c-di-GMP-binding protein</shortName>
    </recommendedName>
    <alternativeName>
        <fullName evidence="1">Pilz domain-containing protein</fullName>
    </alternativeName>
</protein>
<keyword evidence="1" id="KW-0973">c-di-GMP</keyword>
<feature type="domain" description="PilZ" evidence="2">
    <location>
        <begin position="3"/>
        <end position="98"/>
    </location>
</feature>
<dbReference type="Pfam" id="PF07238">
    <property type="entry name" value="PilZ"/>
    <property type="match status" value="1"/>
</dbReference>
<evidence type="ECO:0000313" key="3">
    <source>
        <dbReference type="EMBL" id="SQD77227.1"/>
    </source>
</evidence>
<gene>
    <name evidence="3" type="ORF">MORIYA_0749</name>
</gene>
<dbReference type="EMBL" id="LS483250">
    <property type="protein sequence ID" value="SQD77227.1"/>
    <property type="molecule type" value="Genomic_DNA"/>
</dbReference>
<dbReference type="SUPFAM" id="SSF141371">
    <property type="entry name" value="PilZ domain-like"/>
    <property type="match status" value="1"/>
</dbReference>
<dbReference type="Gene3D" id="2.40.10.220">
    <property type="entry name" value="predicted glycosyltransferase like domains"/>
    <property type="match status" value="1"/>
</dbReference>
<accession>A0A330LJD0</accession>
<keyword evidence="4" id="KW-1185">Reference proteome</keyword>
<organism evidence="3 4">
    <name type="scientific">Moritella yayanosii</name>
    <dbReference type="NCBI Taxonomy" id="69539"/>
    <lineage>
        <taxon>Bacteria</taxon>
        <taxon>Pseudomonadati</taxon>
        <taxon>Pseudomonadota</taxon>
        <taxon>Gammaproteobacteria</taxon>
        <taxon>Alteromonadales</taxon>
        <taxon>Moritellaceae</taxon>
        <taxon>Moritella</taxon>
    </lineage>
</organism>
<dbReference type="KEGG" id="mya:MORIYA_0749"/>
<dbReference type="PIRSF" id="PIRSF028141">
    <property type="entry name" value="C-di-GMP_BP_PA4608"/>
    <property type="match status" value="1"/>
</dbReference>
<dbReference type="InterPro" id="IPR027021">
    <property type="entry name" value="C-di-GMP_BP_PA4608"/>
</dbReference>
<dbReference type="OrthoDB" id="5298508at2"/>
<dbReference type="Proteomes" id="UP000250163">
    <property type="component" value="Chromosome MORIYA"/>
</dbReference>
<reference evidence="4" key="1">
    <citation type="submission" date="2018-05" db="EMBL/GenBank/DDBJ databases">
        <authorList>
            <person name="Cea G.-C."/>
            <person name="William W."/>
        </authorList>
    </citation>
    <scope>NUCLEOTIDE SEQUENCE [LARGE SCALE GENOMIC DNA]</scope>
    <source>
        <strain evidence="4">DB21MT 5</strain>
    </source>
</reference>
<evidence type="ECO:0000256" key="1">
    <source>
        <dbReference type="PIRNR" id="PIRNR028141"/>
    </source>
</evidence>
<keyword evidence="1" id="KW-0547">Nucleotide-binding</keyword>
<dbReference type="InterPro" id="IPR009875">
    <property type="entry name" value="PilZ_domain"/>
</dbReference>
<dbReference type="AlphaFoldDB" id="A0A330LJD0"/>
<comment type="function">
    <text evidence="1">Binds the second messenger bis-(3'-5') cyclic dimeric guanosine monophosphate (c-di-GMP). Can bind two c-di-GMP molecules per monomer. May play a role in bacterial second-messenger regulated processes. Binding to c-di-GMP induces a conformational change of the C- and N-termini resulting in the exposure of a highly negative surface on one side of the protein to a possible effector protein.</text>
</comment>
<comment type="subunit">
    <text evidence="1">Monomer in both c-di-GMP-bound and free forms.</text>
</comment>
<evidence type="ECO:0000313" key="4">
    <source>
        <dbReference type="Proteomes" id="UP000250163"/>
    </source>
</evidence>